<gene>
    <name evidence="1" type="ORF">S01H4_35366</name>
</gene>
<accession>X1C1A3</accession>
<feature type="non-terminal residue" evidence="1">
    <location>
        <position position="1"/>
    </location>
</feature>
<evidence type="ECO:0000313" key="1">
    <source>
        <dbReference type="EMBL" id="GAG78156.1"/>
    </source>
</evidence>
<organism evidence="1">
    <name type="scientific">marine sediment metagenome</name>
    <dbReference type="NCBI Taxonomy" id="412755"/>
    <lineage>
        <taxon>unclassified sequences</taxon>
        <taxon>metagenomes</taxon>
        <taxon>ecological metagenomes</taxon>
    </lineage>
</organism>
<dbReference type="AlphaFoldDB" id="X1C1A3"/>
<reference evidence="1" key="1">
    <citation type="journal article" date="2014" name="Front. Microbiol.">
        <title>High frequency of phylogenetically diverse reductive dehalogenase-homologous genes in deep subseafloor sedimentary metagenomes.</title>
        <authorList>
            <person name="Kawai M."/>
            <person name="Futagami T."/>
            <person name="Toyoda A."/>
            <person name="Takaki Y."/>
            <person name="Nishi S."/>
            <person name="Hori S."/>
            <person name="Arai W."/>
            <person name="Tsubouchi T."/>
            <person name="Morono Y."/>
            <person name="Uchiyama I."/>
            <person name="Ito T."/>
            <person name="Fujiyama A."/>
            <person name="Inagaki F."/>
            <person name="Takami H."/>
        </authorList>
    </citation>
    <scope>NUCLEOTIDE SEQUENCE</scope>
    <source>
        <strain evidence="1">Expedition CK06-06</strain>
    </source>
</reference>
<name>X1C1A3_9ZZZZ</name>
<comment type="caution">
    <text evidence="1">The sequence shown here is derived from an EMBL/GenBank/DDBJ whole genome shotgun (WGS) entry which is preliminary data.</text>
</comment>
<dbReference type="EMBL" id="BART01018797">
    <property type="protein sequence ID" value="GAG78156.1"/>
    <property type="molecule type" value="Genomic_DNA"/>
</dbReference>
<sequence>FPDHLFKFGLRSVSDTLCAPESRIGHAVVTTLFFAALSLGL</sequence>
<protein>
    <submittedName>
        <fullName evidence="1">Uncharacterized protein</fullName>
    </submittedName>
</protein>
<proteinExistence type="predicted"/>